<dbReference type="PANTHER" id="PTHR46311:SF5">
    <property type="entry name" value="EF-HAND DOMAIN-CONTAINING PROTEIN"/>
    <property type="match status" value="1"/>
</dbReference>
<dbReference type="InterPro" id="IPR002048">
    <property type="entry name" value="EF_hand_dom"/>
</dbReference>
<keyword evidence="2" id="KW-0106">Calcium</keyword>
<dbReference type="PROSITE" id="PS00018">
    <property type="entry name" value="EF_HAND_1"/>
    <property type="match status" value="1"/>
</dbReference>
<dbReference type="SUPFAM" id="SSF47473">
    <property type="entry name" value="EF-hand"/>
    <property type="match status" value="1"/>
</dbReference>
<dbReference type="Gene3D" id="1.10.238.10">
    <property type="entry name" value="EF-hand"/>
    <property type="match status" value="1"/>
</dbReference>
<keyword evidence="1" id="KW-0677">Repeat</keyword>
<evidence type="ECO:0000313" key="5">
    <source>
        <dbReference type="Proteomes" id="UP001476247"/>
    </source>
</evidence>
<dbReference type="InterPro" id="IPR018247">
    <property type="entry name" value="EF_Hand_1_Ca_BS"/>
</dbReference>
<dbReference type="InterPro" id="IPR011992">
    <property type="entry name" value="EF-hand-dom_pair"/>
</dbReference>
<dbReference type="PROSITE" id="PS50222">
    <property type="entry name" value="EF_HAND_2"/>
    <property type="match status" value="2"/>
</dbReference>
<organism evidence="4 5">
    <name type="scientific">Helicostylum pulchrum</name>
    <dbReference type="NCBI Taxonomy" id="562976"/>
    <lineage>
        <taxon>Eukaryota</taxon>
        <taxon>Fungi</taxon>
        <taxon>Fungi incertae sedis</taxon>
        <taxon>Mucoromycota</taxon>
        <taxon>Mucoromycotina</taxon>
        <taxon>Mucoromycetes</taxon>
        <taxon>Mucorales</taxon>
        <taxon>Mucorineae</taxon>
        <taxon>Mucoraceae</taxon>
        <taxon>Helicostylum</taxon>
    </lineage>
</organism>
<evidence type="ECO:0000259" key="3">
    <source>
        <dbReference type="PROSITE" id="PS50222"/>
    </source>
</evidence>
<dbReference type="Proteomes" id="UP001476247">
    <property type="component" value="Unassembled WGS sequence"/>
</dbReference>
<dbReference type="InterPro" id="IPR051111">
    <property type="entry name" value="Ca-binding_regulatory"/>
</dbReference>
<dbReference type="SMART" id="SM00054">
    <property type="entry name" value="EFh"/>
    <property type="match status" value="3"/>
</dbReference>
<feature type="domain" description="EF-hand" evidence="3">
    <location>
        <begin position="94"/>
        <end position="129"/>
    </location>
</feature>
<feature type="domain" description="EF-hand" evidence="3">
    <location>
        <begin position="26"/>
        <end position="61"/>
    </location>
</feature>
<dbReference type="PANTHER" id="PTHR46311">
    <property type="entry name" value="CALCIUM-BINDING PROTEIN 8-RELATED"/>
    <property type="match status" value="1"/>
</dbReference>
<sequence length="148" mass="17094">MQKNNDLNKKMVPESTQFYLLETASERDHRIRELFNTLDRNKSGLLDSKAIQRGFTTMTHLPARTKYANELLSRCDTSQDGLVDFEEFKAYVNDKENELWKLFKKLDRSGEGQLDPTDLQIALLRAGMEIPETDVVNFMQLMDIGICS</sequence>
<evidence type="ECO:0000313" key="4">
    <source>
        <dbReference type="EMBL" id="GAA5801796.1"/>
    </source>
</evidence>
<proteinExistence type="predicted"/>
<keyword evidence="5" id="KW-1185">Reference proteome</keyword>
<protein>
    <recommendedName>
        <fullName evidence="3">EF-hand domain-containing protein</fullName>
    </recommendedName>
</protein>
<reference evidence="4 5" key="1">
    <citation type="submission" date="2024-04" db="EMBL/GenBank/DDBJ databases">
        <title>genome sequences of Mucor flavus KT1a and Helicostylum pulchrum KT1b strains isolation_sourced from the surface of a dry-aged beef.</title>
        <authorList>
            <person name="Toyotome T."/>
            <person name="Hosono M."/>
            <person name="Torimaru M."/>
            <person name="Fukuda K."/>
            <person name="Mikami N."/>
        </authorList>
    </citation>
    <scope>NUCLEOTIDE SEQUENCE [LARGE SCALE GENOMIC DNA]</scope>
    <source>
        <strain evidence="4 5">KT1b</strain>
    </source>
</reference>
<accession>A0ABP9Y483</accession>
<dbReference type="EMBL" id="BAABUJ010000020">
    <property type="protein sequence ID" value="GAA5801796.1"/>
    <property type="molecule type" value="Genomic_DNA"/>
</dbReference>
<gene>
    <name evidence="4" type="ORF">HPULCUR_007250</name>
</gene>
<evidence type="ECO:0000256" key="2">
    <source>
        <dbReference type="ARBA" id="ARBA00022837"/>
    </source>
</evidence>
<name>A0ABP9Y483_9FUNG</name>
<dbReference type="Pfam" id="PF13499">
    <property type="entry name" value="EF-hand_7"/>
    <property type="match status" value="1"/>
</dbReference>
<comment type="caution">
    <text evidence="4">The sequence shown here is derived from an EMBL/GenBank/DDBJ whole genome shotgun (WGS) entry which is preliminary data.</text>
</comment>
<evidence type="ECO:0000256" key="1">
    <source>
        <dbReference type="ARBA" id="ARBA00022737"/>
    </source>
</evidence>